<dbReference type="EMBL" id="CP002403">
    <property type="protein sequence ID" value="ADU22507.1"/>
    <property type="molecule type" value="Genomic_DNA"/>
</dbReference>
<feature type="region of interest" description="Disordered" evidence="1">
    <location>
        <begin position="25"/>
        <end position="48"/>
    </location>
</feature>
<evidence type="ECO:0000313" key="3">
    <source>
        <dbReference type="Proteomes" id="UP000006919"/>
    </source>
</evidence>
<dbReference type="KEGG" id="ral:Rumal_2014"/>
<dbReference type="Proteomes" id="UP000006919">
    <property type="component" value="Chromosome"/>
</dbReference>
<evidence type="ECO:0000256" key="1">
    <source>
        <dbReference type="SAM" id="MobiDB-lite"/>
    </source>
</evidence>
<dbReference type="OrthoDB" id="1828781at2"/>
<organism evidence="2 3">
    <name type="scientific">Ruminococcus albus (strain ATCC 27210 / DSM 20455 / JCM 14654 / NCDO 2250 / 7)</name>
    <dbReference type="NCBI Taxonomy" id="697329"/>
    <lineage>
        <taxon>Bacteria</taxon>
        <taxon>Bacillati</taxon>
        <taxon>Bacillota</taxon>
        <taxon>Clostridia</taxon>
        <taxon>Eubacteriales</taxon>
        <taxon>Oscillospiraceae</taxon>
        <taxon>Ruminococcus</taxon>
    </lineage>
</organism>
<dbReference type="AlphaFoldDB" id="E6UAW1"/>
<proteinExistence type="predicted"/>
<protein>
    <recommendedName>
        <fullName evidence="4">Lipoprotein</fullName>
    </recommendedName>
</protein>
<name>E6UAW1_RUMA7</name>
<evidence type="ECO:0008006" key="4">
    <source>
        <dbReference type="Google" id="ProtNLM"/>
    </source>
</evidence>
<evidence type="ECO:0000313" key="2">
    <source>
        <dbReference type="EMBL" id="ADU22507.1"/>
    </source>
</evidence>
<gene>
    <name evidence="2" type="ordered locus">Rumal_2014</name>
</gene>
<sequence length="257" mass="28369">MNSKVFVFIVSLVLSVVITGCSDNSVRSDTSEKKTLSEISSNADPESISDSAEDLQVKSVVDISLYVDKREILIGEDDSEVVFLAKDIVGSHKVELINADTGSSGGEMLDNGDFSGSGDEIKGDAGYSIRFKVDDTFPSDPEVSEDMTYHYYARYMDGDIEHRSETVDIFVCERFSDKELASMDTVDSQIESLLDDEEYKMLDTEGRKEKVINLLKEFEKQGLVDKGSILSSDDIVSYSVGGMSSGIMVKPFDDRMN</sequence>
<dbReference type="PROSITE" id="PS51257">
    <property type="entry name" value="PROKAR_LIPOPROTEIN"/>
    <property type="match status" value="1"/>
</dbReference>
<dbReference type="STRING" id="697329.Rumal_2014"/>
<accession>E6UAW1</accession>
<dbReference type="HOGENOM" id="CLU_1081353_0_0_9"/>
<feature type="compositionally biased region" description="Polar residues" evidence="1">
    <location>
        <begin position="37"/>
        <end position="48"/>
    </location>
</feature>
<dbReference type="RefSeq" id="WP_013498667.1">
    <property type="nucleotide sequence ID" value="NC_014833.1"/>
</dbReference>
<reference evidence="2 3" key="1">
    <citation type="journal article" date="2011" name="J. Bacteriol.">
        <title>Complete genome of the cellulolytic ruminal bacterium Ruminococcus albus 7.</title>
        <authorList>
            <person name="Suen G."/>
            <person name="Stevenson D.M."/>
            <person name="Bruce D.C."/>
            <person name="Chertkov O."/>
            <person name="Copeland A."/>
            <person name="Cheng J.F."/>
            <person name="Detter C."/>
            <person name="Detter J.C."/>
            <person name="Goodwin L.A."/>
            <person name="Han C.S."/>
            <person name="Hauser L.J."/>
            <person name="Ivanova N.N."/>
            <person name="Kyrpides N.C."/>
            <person name="Land M.L."/>
            <person name="Lapidus A."/>
            <person name="Lucas S."/>
            <person name="Ovchinnikova G."/>
            <person name="Pitluck S."/>
            <person name="Tapia R."/>
            <person name="Woyke T."/>
            <person name="Boyum J."/>
            <person name="Mead D."/>
            <person name="Weimer P.J."/>
        </authorList>
    </citation>
    <scope>NUCLEOTIDE SEQUENCE [LARGE SCALE GENOMIC DNA]</scope>
    <source>
        <strain evidence="3">ATCC 27210 / DSM 20455 / JCM 14654 / NCDO 2250 / 7</strain>
    </source>
</reference>